<dbReference type="InterPro" id="IPR011042">
    <property type="entry name" value="6-blade_b-propeller_TolB-like"/>
</dbReference>
<feature type="chain" id="PRO_5046281907" evidence="1">
    <location>
        <begin position="21"/>
        <end position="407"/>
    </location>
</feature>
<dbReference type="EMBL" id="JBHTEY010000004">
    <property type="protein sequence ID" value="MFC7616036.1"/>
    <property type="molecule type" value="Genomic_DNA"/>
</dbReference>
<accession>A0ABW2TR98</accession>
<evidence type="ECO:0000313" key="4">
    <source>
        <dbReference type="Proteomes" id="UP001596512"/>
    </source>
</evidence>
<proteinExistence type="predicted"/>
<sequence length="407" mass="42768">MRVTLLALFAAALLAVPAHAQTAVTAVLETASNYDDEAGGDADADDPAIWVHPTRPEHSLVLGTLKNGGLTVTGLDGREVQRVATPPAPTPDAEAGRFNNVDVVTGAWIGGRKLDLAVVSDRGRDRIRVYGIDPRGARAATPLTDLTSPAAPRAFSASEAEVDEQRTAYGLAVLPDPFGGAPWVVASRRSETRIGLFRLAADGAGKITYRAVDTEDLPATFATSAGAWTPCADPGDRPQVEGMVVDGTVLYAAQEDVGIWRVPVGPRGFGAPELVQKVREYGQPAVFDEVTEECVPTGSPVPEAGRYLSADAEGLAIGPNRALVASSQGDSTFAVFDLRTFAHRKTFTVGDGVVDGVQHCDGAAISAAALGPRFPRGLLVVHDGENTPSEDRENTNFKFVPLERVGL</sequence>
<protein>
    <submittedName>
        <fullName evidence="3">Phytase</fullName>
    </submittedName>
</protein>
<keyword evidence="1" id="KW-0732">Signal</keyword>
<dbReference type="SUPFAM" id="SSF50956">
    <property type="entry name" value="Thermostable phytase (3-phytase)"/>
    <property type="match status" value="1"/>
</dbReference>
<dbReference type="Gene3D" id="2.120.10.30">
    <property type="entry name" value="TolB, C-terminal domain"/>
    <property type="match status" value="1"/>
</dbReference>
<dbReference type="InterPro" id="IPR003431">
    <property type="entry name" value="B-propeller_Phytase"/>
</dbReference>
<comment type="caution">
    <text evidence="3">The sequence shown here is derived from an EMBL/GenBank/DDBJ whole genome shotgun (WGS) entry which is preliminary data.</text>
</comment>
<feature type="signal peptide" evidence="1">
    <location>
        <begin position="1"/>
        <end position="20"/>
    </location>
</feature>
<name>A0ABW2TR98_9PSEU</name>
<evidence type="ECO:0000259" key="2">
    <source>
        <dbReference type="PROSITE" id="PS51662"/>
    </source>
</evidence>
<evidence type="ECO:0000256" key="1">
    <source>
        <dbReference type="SAM" id="SignalP"/>
    </source>
</evidence>
<organism evidence="3 4">
    <name type="scientific">Actinokineospora soli</name>
    <dbReference type="NCBI Taxonomy" id="1048753"/>
    <lineage>
        <taxon>Bacteria</taxon>
        <taxon>Bacillati</taxon>
        <taxon>Actinomycetota</taxon>
        <taxon>Actinomycetes</taxon>
        <taxon>Pseudonocardiales</taxon>
        <taxon>Pseudonocardiaceae</taxon>
        <taxon>Actinokineospora</taxon>
    </lineage>
</organism>
<reference evidence="4" key="1">
    <citation type="journal article" date="2019" name="Int. J. Syst. Evol. Microbiol.">
        <title>The Global Catalogue of Microorganisms (GCM) 10K type strain sequencing project: providing services to taxonomists for standard genome sequencing and annotation.</title>
        <authorList>
            <consortium name="The Broad Institute Genomics Platform"/>
            <consortium name="The Broad Institute Genome Sequencing Center for Infectious Disease"/>
            <person name="Wu L."/>
            <person name="Ma J."/>
        </authorList>
    </citation>
    <scope>NUCLEOTIDE SEQUENCE [LARGE SCALE GENOMIC DNA]</scope>
    <source>
        <strain evidence="4">JCM 17695</strain>
    </source>
</reference>
<gene>
    <name evidence="3" type="ORF">ACFQV2_23725</name>
</gene>
<keyword evidence="4" id="KW-1185">Reference proteome</keyword>
<dbReference type="Proteomes" id="UP001596512">
    <property type="component" value="Unassembled WGS sequence"/>
</dbReference>
<feature type="domain" description="BPP" evidence="2">
    <location>
        <begin position="14"/>
        <end position="407"/>
    </location>
</feature>
<dbReference type="Pfam" id="PF02333">
    <property type="entry name" value="Phytase"/>
    <property type="match status" value="2"/>
</dbReference>
<dbReference type="PROSITE" id="PS51662">
    <property type="entry name" value="BP_PHYTASE"/>
    <property type="match status" value="1"/>
</dbReference>
<evidence type="ECO:0000313" key="3">
    <source>
        <dbReference type="EMBL" id="MFC7616036.1"/>
    </source>
</evidence>